<reference evidence="1 2" key="1">
    <citation type="journal article" date="2019" name="Sci. Rep.">
        <title>Orb-weaving spider Araneus ventricosus genome elucidates the spidroin gene catalogue.</title>
        <authorList>
            <person name="Kono N."/>
            <person name="Nakamura H."/>
            <person name="Ohtoshi R."/>
            <person name="Moran D.A.P."/>
            <person name="Shinohara A."/>
            <person name="Yoshida Y."/>
            <person name="Fujiwara M."/>
            <person name="Mori M."/>
            <person name="Tomita M."/>
            <person name="Arakawa K."/>
        </authorList>
    </citation>
    <scope>NUCLEOTIDE SEQUENCE [LARGE SCALE GENOMIC DNA]</scope>
</reference>
<evidence type="ECO:0000313" key="1">
    <source>
        <dbReference type="EMBL" id="GBL88115.1"/>
    </source>
</evidence>
<sequence>MKGILTIQSETSLYHPTDCSTKKPARRLTIQLPFLSNFRQRCLLAASLGNEGIKLQSSNPRNRNGIFRCNWYVAHSRARELWLQLKTAQEKEDQQKPNPDAKVGGGLLSYNGVTKGWGRIHGLSPPFRGELPFYFGL</sequence>
<gene>
    <name evidence="1" type="ORF">AVEN_133756_1</name>
</gene>
<comment type="caution">
    <text evidence="1">The sequence shown here is derived from an EMBL/GenBank/DDBJ whole genome shotgun (WGS) entry which is preliminary data.</text>
</comment>
<accession>A0A4Y2B9W8</accession>
<evidence type="ECO:0000313" key="2">
    <source>
        <dbReference type="Proteomes" id="UP000499080"/>
    </source>
</evidence>
<organism evidence="1 2">
    <name type="scientific">Araneus ventricosus</name>
    <name type="common">Orbweaver spider</name>
    <name type="synonym">Epeira ventricosa</name>
    <dbReference type="NCBI Taxonomy" id="182803"/>
    <lineage>
        <taxon>Eukaryota</taxon>
        <taxon>Metazoa</taxon>
        <taxon>Ecdysozoa</taxon>
        <taxon>Arthropoda</taxon>
        <taxon>Chelicerata</taxon>
        <taxon>Arachnida</taxon>
        <taxon>Araneae</taxon>
        <taxon>Araneomorphae</taxon>
        <taxon>Entelegynae</taxon>
        <taxon>Araneoidea</taxon>
        <taxon>Araneidae</taxon>
        <taxon>Araneus</taxon>
    </lineage>
</organism>
<dbReference type="EMBL" id="BGPR01000057">
    <property type="protein sequence ID" value="GBL88115.1"/>
    <property type="molecule type" value="Genomic_DNA"/>
</dbReference>
<protein>
    <submittedName>
        <fullName evidence="1">Uncharacterized protein</fullName>
    </submittedName>
</protein>
<keyword evidence="2" id="KW-1185">Reference proteome</keyword>
<name>A0A4Y2B9W8_ARAVE</name>
<dbReference type="AlphaFoldDB" id="A0A4Y2B9W8"/>
<dbReference type="Proteomes" id="UP000499080">
    <property type="component" value="Unassembled WGS sequence"/>
</dbReference>
<proteinExistence type="predicted"/>